<dbReference type="PANTHER" id="PTHR33908">
    <property type="entry name" value="MANNOSYLTRANSFERASE YKCB-RELATED"/>
    <property type="match status" value="1"/>
</dbReference>
<keyword evidence="7 8" id="KW-0472">Membrane</keyword>
<gene>
    <name evidence="10" type="ORF">A2538_00740</name>
</gene>
<dbReference type="STRING" id="1798709.A2538_00740"/>
<evidence type="ECO:0000256" key="6">
    <source>
        <dbReference type="ARBA" id="ARBA00022989"/>
    </source>
</evidence>
<evidence type="ECO:0000313" key="10">
    <source>
        <dbReference type="EMBL" id="OGH94322.1"/>
    </source>
</evidence>
<dbReference type="GO" id="GO:0009103">
    <property type="term" value="P:lipopolysaccharide biosynthetic process"/>
    <property type="evidence" value="ECO:0007669"/>
    <property type="project" value="UniProtKB-ARBA"/>
</dbReference>
<dbReference type="PANTHER" id="PTHR33908:SF11">
    <property type="entry name" value="MEMBRANE PROTEIN"/>
    <property type="match status" value="1"/>
</dbReference>
<feature type="transmembrane region" description="Helical" evidence="8">
    <location>
        <begin position="131"/>
        <end position="147"/>
    </location>
</feature>
<protein>
    <recommendedName>
        <fullName evidence="9">Glycosyltransferase RgtA/B/C/D-like domain-containing protein</fullName>
    </recommendedName>
</protein>
<dbReference type="GO" id="GO:0016763">
    <property type="term" value="F:pentosyltransferase activity"/>
    <property type="evidence" value="ECO:0007669"/>
    <property type="project" value="TreeGrafter"/>
</dbReference>
<accession>A0A1F6PDT0</accession>
<feature type="transmembrane region" description="Helical" evidence="8">
    <location>
        <begin position="168"/>
        <end position="191"/>
    </location>
</feature>
<feature type="transmembrane region" description="Helical" evidence="8">
    <location>
        <begin position="306"/>
        <end position="323"/>
    </location>
</feature>
<dbReference type="InterPro" id="IPR050297">
    <property type="entry name" value="LipidA_mod_glycosyltrf_83"/>
</dbReference>
<feature type="transmembrane region" description="Helical" evidence="8">
    <location>
        <begin position="280"/>
        <end position="299"/>
    </location>
</feature>
<comment type="subcellular location">
    <subcellularLocation>
        <location evidence="1">Cell membrane</location>
        <topology evidence="1">Multi-pass membrane protein</topology>
    </subcellularLocation>
</comment>
<evidence type="ECO:0000256" key="3">
    <source>
        <dbReference type="ARBA" id="ARBA00022676"/>
    </source>
</evidence>
<reference evidence="10 11" key="1">
    <citation type="journal article" date="2016" name="Nat. Commun.">
        <title>Thousands of microbial genomes shed light on interconnected biogeochemical processes in an aquifer system.</title>
        <authorList>
            <person name="Anantharaman K."/>
            <person name="Brown C.T."/>
            <person name="Hug L.A."/>
            <person name="Sharon I."/>
            <person name="Castelle C.J."/>
            <person name="Probst A.J."/>
            <person name="Thomas B.C."/>
            <person name="Singh A."/>
            <person name="Wilkins M.J."/>
            <person name="Karaoz U."/>
            <person name="Brodie E.L."/>
            <person name="Williams K.H."/>
            <person name="Hubbard S.S."/>
            <person name="Banfield J.F."/>
        </authorList>
    </citation>
    <scope>NUCLEOTIDE SEQUENCE [LARGE SCALE GENOMIC DNA]</scope>
</reference>
<feature type="transmembrane region" description="Helical" evidence="8">
    <location>
        <begin position="254"/>
        <end position="274"/>
    </location>
</feature>
<proteinExistence type="predicted"/>
<evidence type="ECO:0000259" key="9">
    <source>
        <dbReference type="Pfam" id="PF13231"/>
    </source>
</evidence>
<evidence type="ECO:0000256" key="2">
    <source>
        <dbReference type="ARBA" id="ARBA00022475"/>
    </source>
</evidence>
<feature type="domain" description="Glycosyltransferase RgtA/B/C/D-like" evidence="9">
    <location>
        <begin position="59"/>
        <end position="215"/>
    </location>
</feature>
<organism evidence="10 11">
    <name type="scientific">Candidatus Magasanikbacteria bacterium RIFOXYD2_FULL_41_14</name>
    <dbReference type="NCBI Taxonomy" id="1798709"/>
    <lineage>
        <taxon>Bacteria</taxon>
        <taxon>Candidatus Magasanikiibacteriota</taxon>
    </lineage>
</organism>
<evidence type="ECO:0000256" key="1">
    <source>
        <dbReference type="ARBA" id="ARBA00004651"/>
    </source>
</evidence>
<evidence type="ECO:0000256" key="7">
    <source>
        <dbReference type="ARBA" id="ARBA00023136"/>
    </source>
</evidence>
<sequence>MKKIIKEYLPLLAIIILAFGLRLATILKYGNFWDDEMFSFIYSQKAWPQGIIYWLWETNPPLHLFILKMWFFIFPANEFFARLPSLLAGVGAVYCAYLLGKNIFNKNVGILSAFYLAIHPYAIFWSATARTYSFLLLLTTLSTLFLYQQFIAEKKSHTLRLFGPIINLALILSHLSALFILPGQAFALLLLKGKSGLWNWVKSNLIAFTLGFIWIASSFYIKLGNSISQAWFFNMGHTLKSFLTPFLNLFFGQYYFWPGLLLIATFCILIFEIFKKEKSAGLFFLLTIIIVPMALSFGLRVWHIKFFIGVIPLVVIVTSYALIKFFRPIFAYTVILIACSISFFNLWVTLPLTVWDKVANIITTENKNSVFIYNNYILKTQLNRYLPNIINPIPLIIYQDLSWDDMVVKKNYIFTQLSETQKDDWYLNNAIDSYSELYLLQGEYGYMTRLDDLFIKHGWVLKGPPVPASIMGDYEIYRYEKSN</sequence>
<dbReference type="Pfam" id="PF13231">
    <property type="entry name" value="PMT_2"/>
    <property type="match status" value="1"/>
</dbReference>
<feature type="transmembrane region" description="Helical" evidence="8">
    <location>
        <begin position="79"/>
        <end position="100"/>
    </location>
</feature>
<evidence type="ECO:0000256" key="5">
    <source>
        <dbReference type="ARBA" id="ARBA00022692"/>
    </source>
</evidence>
<keyword evidence="2" id="KW-1003">Cell membrane</keyword>
<name>A0A1F6PDT0_9BACT</name>
<comment type="caution">
    <text evidence="10">The sequence shown here is derived from an EMBL/GenBank/DDBJ whole genome shotgun (WGS) entry which is preliminary data.</text>
</comment>
<dbReference type="Proteomes" id="UP000178254">
    <property type="component" value="Unassembled WGS sequence"/>
</dbReference>
<dbReference type="GO" id="GO:0005886">
    <property type="term" value="C:plasma membrane"/>
    <property type="evidence" value="ECO:0007669"/>
    <property type="project" value="UniProtKB-SubCell"/>
</dbReference>
<keyword evidence="6 8" id="KW-1133">Transmembrane helix</keyword>
<keyword evidence="5 8" id="KW-0812">Transmembrane</keyword>
<dbReference type="InterPro" id="IPR038731">
    <property type="entry name" value="RgtA/B/C-like"/>
</dbReference>
<feature type="transmembrane region" description="Helical" evidence="8">
    <location>
        <begin position="107"/>
        <end position="125"/>
    </location>
</feature>
<evidence type="ECO:0000256" key="8">
    <source>
        <dbReference type="SAM" id="Phobius"/>
    </source>
</evidence>
<evidence type="ECO:0000313" key="11">
    <source>
        <dbReference type="Proteomes" id="UP000178254"/>
    </source>
</evidence>
<dbReference type="AlphaFoldDB" id="A0A1F6PDT0"/>
<evidence type="ECO:0000256" key="4">
    <source>
        <dbReference type="ARBA" id="ARBA00022679"/>
    </source>
</evidence>
<keyword evidence="3" id="KW-0328">Glycosyltransferase</keyword>
<dbReference type="EMBL" id="MFRE01000009">
    <property type="protein sequence ID" value="OGH94322.1"/>
    <property type="molecule type" value="Genomic_DNA"/>
</dbReference>
<keyword evidence="4" id="KW-0808">Transferase</keyword>
<feature type="transmembrane region" description="Helical" evidence="8">
    <location>
        <begin position="329"/>
        <end position="348"/>
    </location>
</feature>